<dbReference type="InterPro" id="IPR052726">
    <property type="entry name" value="Phage_Baseplate_Hub"/>
</dbReference>
<dbReference type="KEGG" id="nha:Nham_3331"/>
<dbReference type="Proteomes" id="UP000001953">
    <property type="component" value="Chromosome"/>
</dbReference>
<dbReference type="AlphaFoldDB" id="Q1QI84"/>
<dbReference type="PANTHER" id="PTHR35862">
    <property type="entry name" value="FELS-2 PROPHAGE PROTEIN"/>
    <property type="match status" value="1"/>
</dbReference>
<sequence length="303" mass="32284">MRGLPSINLADLPLPPVLQPLDYEALLADIIAEFKTRWEAVRALHPELPSYDQQMLETDPAKIVLESAAYIYMLTLARVNDAAKALMLATTSGGDLDSFAADFDLPRLVVTPATDDAPAVMESDADYRRRRWLATEGYAAAGPEDAYRFFAMSADPSIKEALAIKGDDNRVDLVLLSRDGNGAVSGQIVSKVHAALSPLKTRPLTDSLYTRSASIIAQPISVLITVPYGPDRETVRAKALSNIAAYAGSRNALGMVLRVDGIIGAAREGNAVETMQVVSPAADVDPGPFGAVYVDGITVAVAT</sequence>
<keyword evidence="2" id="KW-1185">Reference proteome</keyword>
<gene>
    <name evidence="1" type="ordered locus">Nham_3331</name>
</gene>
<dbReference type="PANTHER" id="PTHR35862:SF1">
    <property type="entry name" value="FELS-2 PROPHAGE PROTEIN"/>
    <property type="match status" value="1"/>
</dbReference>
<dbReference type="HOGENOM" id="CLU_046415_0_0_5"/>
<evidence type="ECO:0000313" key="1">
    <source>
        <dbReference type="EMBL" id="ABE64063.1"/>
    </source>
</evidence>
<organism evidence="1 2">
    <name type="scientific">Nitrobacter hamburgensis (strain DSM 10229 / NCIMB 13809 / X14)</name>
    <dbReference type="NCBI Taxonomy" id="323097"/>
    <lineage>
        <taxon>Bacteria</taxon>
        <taxon>Pseudomonadati</taxon>
        <taxon>Pseudomonadota</taxon>
        <taxon>Alphaproteobacteria</taxon>
        <taxon>Hyphomicrobiales</taxon>
        <taxon>Nitrobacteraceae</taxon>
        <taxon>Nitrobacter</taxon>
    </lineage>
</organism>
<reference evidence="1 2" key="1">
    <citation type="submission" date="2006-03" db="EMBL/GenBank/DDBJ databases">
        <title>Complete sequence of chromosome of Nitrobacter hamburgensis X14.</title>
        <authorList>
            <consortium name="US DOE Joint Genome Institute"/>
            <person name="Copeland A."/>
            <person name="Lucas S."/>
            <person name="Lapidus A."/>
            <person name="Barry K."/>
            <person name="Detter J.C."/>
            <person name="Glavina del Rio T."/>
            <person name="Hammon N."/>
            <person name="Israni S."/>
            <person name="Dalin E."/>
            <person name="Tice H."/>
            <person name="Pitluck S."/>
            <person name="Chain P."/>
            <person name="Malfatti S."/>
            <person name="Shin M."/>
            <person name="Vergez L."/>
            <person name="Schmutz J."/>
            <person name="Larimer F."/>
            <person name="Land M."/>
            <person name="Hauser L."/>
            <person name="Kyrpides N."/>
            <person name="Ivanova N."/>
            <person name="Ward B."/>
            <person name="Arp D."/>
            <person name="Klotz M."/>
            <person name="Stein L."/>
            <person name="O'Mullan G."/>
            <person name="Starkenburg S."/>
            <person name="Sayavedra L."/>
            <person name="Poret-Peterson A.T."/>
            <person name="Gentry M.E."/>
            <person name="Bruce D."/>
            <person name="Richardson P."/>
        </authorList>
    </citation>
    <scope>NUCLEOTIDE SEQUENCE [LARGE SCALE GENOMIC DNA]</scope>
    <source>
        <strain evidence="2">DSM 10229 / NCIMB 13809 / X14</strain>
    </source>
</reference>
<dbReference type="PIRSF" id="PIRSF020481">
    <property type="entry name" value="BAP"/>
    <property type="match status" value="1"/>
</dbReference>
<dbReference type="OrthoDB" id="9793802at2"/>
<dbReference type="EMBL" id="CP000319">
    <property type="protein sequence ID" value="ABE64063.1"/>
    <property type="molecule type" value="Genomic_DNA"/>
</dbReference>
<protein>
    <submittedName>
        <fullName evidence="1">Baseplate J-like protein</fullName>
    </submittedName>
</protein>
<proteinExistence type="predicted"/>
<dbReference type="eggNOG" id="COG3948">
    <property type="taxonomic scope" value="Bacteria"/>
</dbReference>
<name>Q1QI84_NITHX</name>
<accession>Q1QI84</accession>
<dbReference type="InterPro" id="IPR014507">
    <property type="entry name" value="Baseplate_assembly_J_pred"/>
</dbReference>
<evidence type="ECO:0000313" key="2">
    <source>
        <dbReference type="Proteomes" id="UP000001953"/>
    </source>
</evidence>
<dbReference type="RefSeq" id="WP_011511716.1">
    <property type="nucleotide sequence ID" value="NC_007964.1"/>
</dbReference>
<dbReference type="STRING" id="323097.Nham_3331"/>